<gene>
    <name evidence="13" type="ORF">D6T64_02370</name>
</gene>
<dbReference type="InterPro" id="IPR016182">
    <property type="entry name" value="Cu_amine_oxidase_N-reg"/>
</dbReference>
<evidence type="ECO:0000256" key="9">
    <source>
        <dbReference type="SAM" id="MobiDB-lite"/>
    </source>
</evidence>
<dbReference type="Pfam" id="PF02728">
    <property type="entry name" value="Cu_amine_oxidN3"/>
    <property type="match status" value="1"/>
</dbReference>
<dbReference type="Gene3D" id="2.70.98.20">
    <property type="entry name" value="Copper amine oxidase, catalytic domain"/>
    <property type="match status" value="1"/>
</dbReference>
<evidence type="ECO:0000259" key="10">
    <source>
        <dbReference type="Pfam" id="PF01179"/>
    </source>
</evidence>
<dbReference type="InterPro" id="IPR036460">
    <property type="entry name" value="Cu_amine_oxidase_C_sf"/>
</dbReference>
<evidence type="ECO:0000256" key="3">
    <source>
        <dbReference type="ARBA" id="ARBA00022772"/>
    </source>
</evidence>
<proteinExistence type="inferred from homology"/>
<keyword evidence="3 6" id="KW-0801">TPQ</keyword>
<keyword evidence="14" id="KW-1185">Reference proteome</keyword>
<evidence type="ECO:0000313" key="13">
    <source>
        <dbReference type="EMBL" id="RJT91178.1"/>
    </source>
</evidence>
<dbReference type="GO" id="GO:0009308">
    <property type="term" value="P:amine metabolic process"/>
    <property type="evidence" value="ECO:0007669"/>
    <property type="project" value="UniProtKB-UniRule"/>
</dbReference>
<dbReference type="PANTHER" id="PTHR10638:SF41">
    <property type="entry name" value="AMINE OXIDASE"/>
    <property type="match status" value="1"/>
</dbReference>
<dbReference type="InterPro" id="IPR015798">
    <property type="entry name" value="Cu_amine_oxidase_C"/>
</dbReference>
<dbReference type="GO" id="GO:0048038">
    <property type="term" value="F:quinone binding"/>
    <property type="evidence" value="ECO:0007669"/>
    <property type="project" value="InterPro"/>
</dbReference>
<dbReference type="PROSITE" id="PS01164">
    <property type="entry name" value="COPPER_AMINE_OXID_1"/>
    <property type="match status" value="1"/>
</dbReference>
<keyword evidence="5 8" id="KW-0186">Copper</keyword>
<keyword evidence="2 8" id="KW-0479">Metal-binding</keyword>
<evidence type="ECO:0000256" key="1">
    <source>
        <dbReference type="ARBA" id="ARBA00007983"/>
    </source>
</evidence>
<evidence type="ECO:0000259" key="12">
    <source>
        <dbReference type="Pfam" id="PF21994"/>
    </source>
</evidence>
<evidence type="ECO:0000256" key="7">
    <source>
        <dbReference type="PIRSR" id="PIRSR600269-51"/>
    </source>
</evidence>
<evidence type="ECO:0000256" key="2">
    <source>
        <dbReference type="ARBA" id="ARBA00022723"/>
    </source>
</evidence>
<name>A0A3A5MVF4_9MICO</name>
<evidence type="ECO:0000259" key="11">
    <source>
        <dbReference type="Pfam" id="PF02728"/>
    </source>
</evidence>
<dbReference type="InterPro" id="IPR054157">
    <property type="entry name" value="AGAO-like_N2"/>
</dbReference>
<dbReference type="SUPFAM" id="SSF54416">
    <property type="entry name" value="Amine oxidase N-terminal region"/>
    <property type="match status" value="2"/>
</dbReference>
<feature type="domain" description="Copper amine oxidase catalytic" evidence="10">
    <location>
        <begin position="236"/>
        <end position="640"/>
    </location>
</feature>
<dbReference type="NCBIfam" id="NF008559">
    <property type="entry name" value="PRK11504.1"/>
    <property type="match status" value="1"/>
</dbReference>
<dbReference type="Proteomes" id="UP000272015">
    <property type="component" value="Unassembled WGS sequence"/>
</dbReference>
<comment type="caution">
    <text evidence="13">The sequence shown here is derived from an EMBL/GenBank/DDBJ whole genome shotgun (WGS) entry which is preliminary data.</text>
</comment>
<reference evidence="13 14" key="1">
    <citation type="submission" date="2018-09" db="EMBL/GenBank/DDBJ databases">
        <title>Novel species of Cryobacterium.</title>
        <authorList>
            <person name="Liu Q."/>
            <person name="Xin Y.-H."/>
        </authorList>
    </citation>
    <scope>NUCLEOTIDE SEQUENCE [LARGE SCALE GENOMIC DNA]</scope>
    <source>
        <strain evidence="13 14">Hh39</strain>
    </source>
</reference>
<protein>
    <recommendedName>
        <fullName evidence="8">Amine oxidase</fullName>
        <ecNumber evidence="8">1.4.3.-</ecNumber>
    </recommendedName>
</protein>
<feature type="domain" description="Copper amine oxidase N3-terminal" evidence="11">
    <location>
        <begin position="108"/>
        <end position="203"/>
    </location>
</feature>
<evidence type="ECO:0000256" key="5">
    <source>
        <dbReference type="ARBA" id="ARBA00023008"/>
    </source>
</evidence>
<dbReference type="EC" id="1.4.3.-" evidence="8"/>
<dbReference type="InterPro" id="IPR015802">
    <property type="entry name" value="Cu_amine_oxidase_N3"/>
</dbReference>
<evidence type="ECO:0000256" key="6">
    <source>
        <dbReference type="PIRSR" id="PIRSR600269-50"/>
    </source>
</evidence>
<evidence type="ECO:0000313" key="14">
    <source>
        <dbReference type="Proteomes" id="UP000272015"/>
    </source>
</evidence>
<feature type="compositionally biased region" description="Basic and acidic residues" evidence="9">
    <location>
        <begin position="652"/>
        <end position="678"/>
    </location>
</feature>
<feature type="domain" description="AGAO-like N2" evidence="12">
    <location>
        <begin position="22"/>
        <end position="92"/>
    </location>
</feature>
<dbReference type="AlphaFoldDB" id="A0A3A5MVF4"/>
<dbReference type="EMBL" id="QZVS01000051">
    <property type="protein sequence ID" value="RJT91178.1"/>
    <property type="molecule type" value="Genomic_DNA"/>
</dbReference>
<evidence type="ECO:0000256" key="4">
    <source>
        <dbReference type="ARBA" id="ARBA00023002"/>
    </source>
</evidence>
<dbReference type="Gene3D" id="3.10.450.40">
    <property type="match status" value="2"/>
</dbReference>
<dbReference type="OrthoDB" id="9772590at2"/>
<dbReference type="PANTHER" id="PTHR10638">
    <property type="entry name" value="COPPER AMINE OXIDASE"/>
    <property type="match status" value="1"/>
</dbReference>
<keyword evidence="4 8" id="KW-0560">Oxidoreductase</keyword>
<dbReference type="Pfam" id="PF21994">
    <property type="entry name" value="AGAO-like_N2"/>
    <property type="match status" value="1"/>
</dbReference>
<feature type="active site" description="Proton acceptor" evidence="6">
    <location>
        <position position="317"/>
    </location>
</feature>
<dbReference type="InterPro" id="IPR000269">
    <property type="entry name" value="Cu_amine_oxidase"/>
</dbReference>
<dbReference type="GO" id="GO:0008131">
    <property type="term" value="F:primary methylamine oxidase activity"/>
    <property type="evidence" value="ECO:0007669"/>
    <property type="project" value="InterPro"/>
</dbReference>
<comment type="similarity">
    <text evidence="1 8">Belongs to the copper/topaquinone oxidase family.</text>
</comment>
<feature type="active site" description="Schiff-base intermediate with substrate; via topaquinone" evidence="6">
    <location>
        <position position="400"/>
    </location>
</feature>
<dbReference type="SUPFAM" id="SSF49998">
    <property type="entry name" value="Amine oxidase catalytic domain"/>
    <property type="match status" value="1"/>
</dbReference>
<feature type="region of interest" description="Disordered" evidence="9">
    <location>
        <begin position="1"/>
        <end position="20"/>
    </location>
</feature>
<organism evidence="13 14">
    <name type="scientific">Cryobacterium melibiosiphilum</name>
    <dbReference type="NCBI Taxonomy" id="995039"/>
    <lineage>
        <taxon>Bacteria</taxon>
        <taxon>Bacillati</taxon>
        <taxon>Actinomycetota</taxon>
        <taxon>Actinomycetes</taxon>
        <taxon>Micrococcales</taxon>
        <taxon>Microbacteriaceae</taxon>
        <taxon>Cryobacterium</taxon>
    </lineage>
</organism>
<dbReference type="InterPro" id="IPR049948">
    <property type="entry name" value="Cu_Am_ox_TPQ-bd"/>
</dbReference>
<accession>A0A3A5MVF4</accession>
<evidence type="ECO:0000256" key="8">
    <source>
        <dbReference type="RuleBase" id="RU000672"/>
    </source>
</evidence>
<feature type="compositionally biased region" description="Polar residues" evidence="9">
    <location>
        <begin position="1"/>
        <end position="14"/>
    </location>
</feature>
<dbReference type="Pfam" id="PF01179">
    <property type="entry name" value="Cu_amine_oxid"/>
    <property type="match status" value="1"/>
</dbReference>
<feature type="region of interest" description="Disordered" evidence="9">
    <location>
        <begin position="645"/>
        <end position="693"/>
    </location>
</feature>
<sequence length="693" mass="76733">MRSVTPSRTHSTGSHPLDPLDATEFTHASAILARDHGVADGWRFASIELVEPPRAAIAAFEADGTAPARLARLVVLNRAANETFTAVVSLSDDRTLEFAHVPGVQANFTVDEWEEADAALRAHPDVIAVLAGRGITDLSLIFIDTWTYGDAVIPEQYRGRRLGWADIWVRASAGANPYAGPVNGLHFVIDVNTMELLDIEDSFTVETPEIMGEYVPHLVPERIRAQSVRPPLTPLDIVQAEGPGFTVDGHLIQWQGWSMRVGFNYREGMTLHRVSYRDGHAVGGERDRPIANRLSFSEMVVPYRDPSVDHYRRTAFDIGEWGLGFMTTSLELGCDCLGEIRYIDAVLHNSKGEPYSIPNAFCVHEEDNAVLWKHVDHDAGAEVRRMRRLVVSFHVTVANYEYLVYWRFYQDGNIECEVRATGIMVVTHIDAGQPHPNGTLVDTRTYAPIHQHFIVARLDLDVDGTENTVFRSETQIVPTGPANPHGLALTQLNTPIKTEGFDDFDWNTQRAWKVVNENSLNGLGTPVSYKLVPSGAIPSFFDPASPVFQRAQVIGHTVWVTPNDESERWPCGEFVNQSGVDHGLPEWIQAERPVRGTDLVLWYVFGIHHVTRPEDWPIMPSDTVAFWLKPVGFFDRNPSLDVAPSPAAHCAPGHDHDHGAEQAGHDHAGHDHAGHDNGGHAAAGSDHHEEAGK</sequence>
<feature type="modified residue" description="2',4',5'-topaquinone" evidence="7">
    <location>
        <position position="400"/>
    </location>
</feature>
<dbReference type="GO" id="GO:0005507">
    <property type="term" value="F:copper ion binding"/>
    <property type="evidence" value="ECO:0007669"/>
    <property type="project" value="InterPro"/>
</dbReference>
<comment type="cofactor">
    <cofactor evidence="8">
        <name>Cu cation</name>
        <dbReference type="ChEBI" id="CHEBI:23378"/>
    </cofactor>
    <text evidence="8">Contains 1 topaquinone per subunit.</text>
</comment>
<comment type="PTM">
    <text evidence="7 8">Topaquinone (TPQ) is generated by copper-dependent autoxidation of a specific tyrosyl residue.</text>
</comment>